<dbReference type="InterPro" id="IPR002347">
    <property type="entry name" value="SDR_fam"/>
</dbReference>
<keyword evidence="5" id="KW-1185">Reference proteome</keyword>
<accession>A0A5C6UYV3</accession>
<dbReference type="Gene3D" id="3.40.50.720">
    <property type="entry name" value="NAD(P)-binding Rossmann-like Domain"/>
    <property type="match status" value="1"/>
</dbReference>
<evidence type="ECO:0000256" key="1">
    <source>
        <dbReference type="ARBA" id="ARBA00006484"/>
    </source>
</evidence>
<dbReference type="PANTHER" id="PTHR42901">
    <property type="entry name" value="ALCOHOL DEHYDROGENASE"/>
    <property type="match status" value="1"/>
</dbReference>
<dbReference type="Proteomes" id="UP000321168">
    <property type="component" value="Unassembled WGS sequence"/>
</dbReference>
<dbReference type="SUPFAM" id="SSF51735">
    <property type="entry name" value="NAD(P)-binding Rossmann-fold domains"/>
    <property type="match status" value="1"/>
</dbReference>
<dbReference type="EMBL" id="VORB01000007">
    <property type="protein sequence ID" value="TXC78477.1"/>
    <property type="molecule type" value="Genomic_DNA"/>
</dbReference>
<sequence>MRKRTILITGATSGFGLALAKIASKGANRLIICGRRQERLEKLAKELADSCEVFTLCFDVQNEDLVKKAFSNLPDAWKNIDILINNAGLALGKGNLAEGEISDWDQMIDTNLKGILYVTKHLYPFLNKSGNGHIVNVGSIAGKEVYPGGNVYCASKHAVDAITKAMRQDFLKDQIRVSQVAPGAAETEFSLVRFKGDSDKAKTVYKGFNPLQAEDVANCIYFVINTPNHVCINDLVVMPSQQANSTTFNKYE</sequence>
<reference evidence="4 5" key="1">
    <citation type="submission" date="2019-08" db="EMBL/GenBank/DDBJ databases">
        <title>Genome of Luteibaculum oceani JCM 18817.</title>
        <authorList>
            <person name="Bowman J.P."/>
        </authorList>
    </citation>
    <scope>NUCLEOTIDE SEQUENCE [LARGE SCALE GENOMIC DNA]</scope>
    <source>
        <strain evidence="4 5">JCM 18817</strain>
    </source>
</reference>
<dbReference type="PRINTS" id="PR00081">
    <property type="entry name" value="GDHRDH"/>
</dbReference>
<dbReference type="FunFam" id="3.40.50.720:FF:000047">
    <property type="entry name" value="NADP-dependent L-serine/L-allo-threonine dehydrogenase"/>
    <property type="match status" value="1"/>
</dbReference>
<dbReference type="InterPro" id="IPR036291">
    <property type="entry name" value="NAD(P)-bd_dom_sf"/>
</dbReference>
<organism evidence="4 5">
    <name type="scientific">Luteibaculum oceani</name>
    <dbReference type="NCBI Taxonomy" id="1294296"/>
    <lineage>
        <taxon>Bacteria</taxon>
        <taxon>Pseudomonadati</taxon>
        <taxon>Bacteroidota</taxon>
        <taxon>Flavobacteriia</taxon>
        <taxon>Flavobacteriales</taxon>
        <taxon>Luteibaculaceae</taxon>
        <taxon>Luteibaculum</taxon>
    </lineage>
</organism>
<evidence type="ECO:0000256" key="2">
    <source>
        <dbReference type="ARBA" id="ARBA00023002"/>
    </source>
</evidence>
<proteinExistence type="inferred from homology"/>
<evidence type="ECO:0000313" key="4">
    <source>
        <dbReference type="EMBL" id="TXC78477.1"/>
    </source>
</evidence>
<evidence type="ECO:0000313" key="5">
    <source>
        <dbReference type="Proteomes" id="UP000321168"/>
    </source>
</evidence>
<dbReference type="GO" id="GO:0016616">
    <property type="term" value="F:oxidoreductase activity, acting on the CH-OH group of donors, NAD or NADP as acceptor"/>
    <property type="evidence" value="ECO:0007669"/>
    <property type="project" value="UniProtKB-ARBA"/>
</dbReference>
<dbReference type="Pfam" id="PF00106">
    <property type="entry name" value="adh_short"/>
    <property type="match status" value="1"/>
</dbReference>
<comment type="caution">
    <text evidence="4">The sequence shown here is derived from an EMBL/GenBank/DDBJ whole genome shotgun (WGS) entry which is preliminary data.</text>
</comment>
<dbReference type="RefSeq" id="WP_147014899.1">
    <property type="nucleotide sequence ID" value="NZ_VORB01000007.1"/>
</dbReference>
<keyword evidence="2" id="KW-0560">Oxidoreductase</keyword>
<dbReference type="PRINTS" id="PR00080">
    <property type="entry name" value="SDRFAMILY"/>
</dbReference>
<name>A0A5C6UYV3_9FLAO</name>
<protein>
    <submittedName>
        <fullName evidence="4">SDR family NAD(P)-dependent oxidoreductase</fullName>
    </submittedName>
</protein>
<dbReference type="PANTHER" id="PTHR42901:SF1">
    <property type="entry name" value="ALCOHOL DEHYDROGENASE"/>
    <property type="match status" value="1"/>
</dbReference>
<gene>
    <name evidence="4" type="ORF">FRX97_09095</name>
</gene>
<dbReference type="OrthoDB" id="9775296at2"/>
<evidence type="ECO:0000256" key="3">
    <source>
        <dbReference type="RuleBase" id="RU000363"/>
    </source>
</evidence>
<dbReference type="PROSITE" id="PS00061">
    <property type="entry name" value="ADH_SHORT"/>
    <property type="match status" value="1"/>
</dbReference>
<dbReference type="InterPro" id="IPR020904">
    <property type="entry name" value="Sc_DH/Rdtase_CS"/>
</dbReference>
<dbReference type="AlphaFoldDB" id="A0A5C6UYV3"/>
<comment type="similarity">
    <text evidence="1 3">Belongs to the short-chain dehydrogenases/reductases (SDR) family.</text>
</comment>